<evidence type="ECO:0000313" key="4">
    <source>
        <dbReference type="EMBL" id="MFC5136826.1"/>
    </source>
</evidence>
<dbReference type="Pfam" id="PF12089">
    <property type="entry name" value="DUF3566"/>
    <property type="match status" value="1"/>
</dbReference>
<evidence type="ECO:0000256" key="1">
    <source>
        <dbReference type="SAM" id="MobiDB-lite"/>
    </source>
</evidence>
<dbReference type="Proteomes" id="UP001596175">
    <property type="component" value="Unassembled WGS sequence"/>
</dbReference>
<keyword evidence="2" id="KW-1133">Transmembrane helix</keyword>
<name>A0ABV9Z5M7_9PSEU</name>
<feature type="compositionally biased region" description="Low complexity" evidence="1">
    <location>
        <begin position="80"/>
        <end position="91"/>
    </location>
</feature>
<feature type="compositionally biased region" description="Basic and acidic residues" evidence="1">
    <location>
        <begin position="39"/>
        <end position="49"/>
    </location>
</feature>
<feature type="compositionally biased region" description="Low complexity" evidence="1">
    <location>
        <begin position="105"/>
        <end position="122"/>
    </location>
</feature>
<gene>
    <name evidence="4" type="ORF">ACFPK1_01165</name>
</gene>
<feature type="transmembrane region" description="Helical" evidence="2">
    <location>
        <begin position="298"/>
        <end position="321"/>
    </location>
</feature>
<feature type="domain" description="DUF3566" evidence="3">
    <location>
        <begin position="280"/>
        <end position="395"/>
    </location>
</feature>
<evidence type="ECO:0000256" key="2">
    <source>
        <dbReference type="SAM" id="Phobius"/>
    </source>
</evidence>
<accession>A0ABV9Z5M7</accession>
<reference evidence="5" key="1">
    <citation type="journal article" date="2019" name="Int. J. Syst. Evol. Microbiol.">
        <title>The Global Catalogue of Microorganisms (GCM) 10K type strain sequencing project: providing services to taxonomists for standard genome sequencing and annotation.</title>
        <authorList>
            <consortium name="The Broad Institute Genomics Platform"/>
            <consortium name="The Broad Institute Genome Sequencing Center for Infectious Disease"/>
            <person name="Wu L."/>
            <person name="Ma J."/>
        </authorList>
    </citation>
    <scope>NUCLEOTIDE SEQUENCE [LARGE SCALE GENOMIC DNA]</scope>
    <source>
        <strain evidence="5">XZYJ18</strain>
    </source>
</reference>
<feature type="compositionally biased region" description="Gly residues" evidence="1">
    <location>
        <begin position="57"/>
        <end position="79"/>
    </location>
</feature>
<protein>
    <submittedName>
        <fullName evidence="4">DUF3566 domain-containing protein</fullName>
    </submittedName>
</protein>
<sequence length="397" mass="38333">MSTPSKPDEPGPATSETGAGGTRTSTQESAPDSNGQRNGDAESTTRVDAVEEESAGSSGGTDGADGAAGGGAEGKGEAGSGSSPSPSTEGETSGGPAGPPPPWQRGGAATGPPSGPIPTGRPSGPPTPGGGQPRPGQPGPGGPAGPGGQGAPGQGAPGQGGPGQGNQGGPGGPGGAHPPSGPFPRPGGQGPQGPGYGRPPGDGSGTPSGGIPIAARTAPAAGTARPAEGSATTSSSGIDAPTNQLSPEQLGLRNRDDDARREPDDVAELSAGRPRSGKAPRRASLQVRRFDPWSVLKLALVLGVALFFVWMFAVGVLYAVLDGMGVWAQLNGTYQDLTSDAGGGGELITAGGVFGVAAVIGVVNIILFTALASVSAFIYNISADVAGGIEVTLSERD</sequence>
<organism evidence="4 5">
    <name type="scientific">Actinomycetospora rhizophila</name>
    <dbReference type="NCBI Taxonomy" id="1416876"/>
    <lineage>
        <taxon>Bacteria</taxon>
        <taxon>Bacillati</taxon>
        <taxon>Actinomycetota</taxon>
        <taxon>Actinomycetes</taxon>
        <taxon>Pseudonocardiales</taxon>
        <taxon>Pseudonocardiaceae</taxon>
        <taxon>Actinomycetospora</taxon>
    </lineage>
</organism>
<keyword evidence="5" id="KW-1185">Reference proteome</keyword>
<evidence type="ECO:0000313" key="5">
    <source>
        <dbReference type="Proteomes" id="UP001596175"/>
    </source>
</evidence>
<feature type="compositionally biased region" description="Gly residues" evidence="1">
    <location>
        <begin position="187"/>
        <end position="208"/>
    </location>
</feature>
<proteinExistence type="predicted"/>
<comment type="caution">
    <text evidence="4">The sequence shown here is derived from an EMBL/GenBank/DDBJ whole genome shotgun (WGS) entry which is preliminary data.</text>
</comment>
<evidence type="ECO:0000259" key="3">
    <source>
        <dbReference type="Pfam" id="PF12089"/>
    </source>
</evidence>
<feature type="compositionally biased region" description="Polar residues" evidence="1">
    <location>
        <begin position="14"/>
        <end position="38"/>
    </location>
</feature>
<keyword evidence="2" id="KW-0812">Transmembrane</keyword>
<feature type="region of interest" description="Disordered" evidence="1">
    <location>
        <begin position="1"/>
        <end position="283"/>
    </location>
</feature>
<feature type="compositionally biased region" description="Polar residues" evidence="1">
    <location>
        <begin position="230"/>
        <end position="247"/>
    </location>
</feature>
<feature type="compositionally biased region" description="Gly residues" evidence="1">
    <location>
        <begin position="144"/>
        <end position="175"/>
    </location>
</feature>
<dbReference type="InterPro" id="IPR021949">
    <property type="entry name" value="DUF3566_TM"/>
</dbReference>
<dbReference type="RefSeq" id="WP_378019060.1">
    <property type="nucleotide sequence ID" value="NZ_JBHSKG010000001.1"/>
</dbReference>
<feature type="transmembrane region" description="Helical" evidence="2">
    <location>
        <begin position="347"/>
        <end position="372"/>
    </location>
</feature>
<dbReference type="EMBL" id="JBHSKG010000001">
    <property type="protein sequence ID" value="MFC5136826.1"/>
    <property type="molecule type" value="Genomic_DNA"/>
</dbReference>
<feature type="compositionally biased region" description="Low complexity" evidence="1">
    <location>
        <begin position="209"/>
        <end position="227"/>
    </location>
</feature>
<keyword evidence="2" id="KW-0472">Membrane</keyword>
<feature type="compositionally biased region" description="Basic and acidic residues" evidence="1">
    <location>
        <begin position="253"/>
        <end position="264"/>
    </location>
</feature>